<evidence type="ECO:0000313" key="2">
    <source>
        <dbReference type="EMBL" id="ACZ12758.1"/>
    </source>
</evidence>
<dbReference type="OrthoDB" id="9776275at2"/>
<dbReference type="KEGG" id="sdl:Sdel_1743"/>
<sequence precursor="true">MFSILKKSMVLACATFAYADTMSLVLENDALVGKDQHYTNGMYYTWMSEKDTSFPDLLPFIDLEQKNVAFSLSHAIFTPEDKKRDTRNLDDLPYAGYMGVSLLAYKSSEHFFHEAGVNVGMVGPSTHAEDLQKGFHSLIGHSKPKGWEYQLDDEFMYGASYQVGYKTTPWSLSDVYLDFTTHVRGDAGRFYTGGLLGGTLRLSSTPMKSFATIGNYIGGNESALLNYEAKKSFEWALSLGAFYNAVERYYLIDEAIDQGYRLKKMDALVGEKLSLDLFYDEMQLSFYLKSVDIDYKGGRSSREQTGGMNLVWKWN</sequence>
<dbReference type="InterPro" id="IPR018707">
    <property type="entry name" value="LpxR"/>
</dbReference>
<feature type="signal peptide" evidence="1">
    <location>
        <begin position="1"/>
        <end position="19"/>
    </location>
</feature>
<reference evidence="2 3" key="2">
    <citation type="journal article" date="2010" name="Stand. Genomic Sci.">
        <title>Complete genome sequence of Sulfurospirillum deleyianum type strain (5175).</title>
        <authorList>
            <person name="Sikorski J."/>
            <person name="Lapidus A."/>
            <person name="Copeland A."/>
            <person name="Glavina Del Rio T."/>
            <person name="Nolan M."/>
            <person name="Lucas S."/>
            <person name="Chen F."/>
            <person name="Tice H."/>
            <person name="Cheng J.F."/>
            <person name="Saunders E."/>
            <person name="Bruce D."/>
            <person name="Goodwin L."/>
            <person name="Pitluck S."/>
            <person name="Ovchinnikova G."/>
            <person name="Pati A."/>
            <person name="Ivanova N."/>
            <person name="Mavromatis K."/>
            <person name="Chen A."/>
            <person name="Palaniappan K."/>
            <person name="Chain P."/>
            <person name="Land M."/>
            <person name="Hauser L."/>
            <person name="Chang Y.J."/>
            <person name="Jeffries C.D."/>
            <person name="Brettin T."/>
            <person name="Detter J.C."/>
            <person name="Han C."/>
            <person name="Rohde M."/>
            <person name="Lang E."/>
            <person name="Spring S."/>
            <person name="Goker M."/>
            <person name="Bristow J."/>
            <person name="Eisen J.A."/>
            <person name="Markowitz V."/>
            <person name="Hugenholtz P."/>
            <person name="Kyrpides N.C."/>
            <person name="Klenk H.P."/>
        </authorList>
    </citation>
    <scope>NUCLEOTIDE SEQUENCE [LARGE SCALE GENOMIC DNA]</scope>
    <source>
        <strain evidence="3">ATCC 51133 / DSM 6946 / 5175</strain>
    </source>
</reference>
<dbReference type="EMBL" id="CP001816">
    <property type="protein sequence ID" value="ACZ12758.1"/>
    <property type="molecule type" value="Genomic_DNA"/>
</dbReference>
<protein>
    <recommendedName>
        <fullName evidence="4">Outer membrane protein</fullName>
    </recommendedName>
</protein>
<evidence type="ECO:0000313" key="3">
    <source>
        <dbReference type="Proteomes" id="UP000002222"/>
    </source>
</evidence>
<accession>D1B3T8</accession>
<dbReference type="Gene3D" id="2.40.128.140">
    <property type="entry name" value="Outer membrane protein"/>
    <property type="match status" value="1"/>
</dbReference>
<dbReference type="AlphaFoldDB" id="D1B3T8"/>
<gene>
    <name evidence="2" type="ordered locus">Sdel_1743</name>
</gene>
<dbReference type="Proteomes" id="UP000002222">
    <property type="component" value="Chromosome"/>
</dbReference>
<dbReference type="Pfam" id="PF09982">
    <property type="entry name" value="LpxR"/>
    <property type="match status" value="1"/>
</dbReference>
<evidence type="ECO:0000256" key="1">
    <source>
        <dbReference type="SAM" id="SignalP"/>
    </source>
</evidence>
<organism evidence="2 3">
    <name type="scientific">Sulfurospirillum deleyianum (strain ATCC 51133 / DSM 6946 / 5175)</name>
    <dbReference type="NCBI Taxonomy" id="525898"/>
    <lineage>
        <taxon>Bacteria</taxon>
        <taxon>Pseudomonadati</taxon>
        <taxon>Campylobacterota</taxon>
        <taxon>Epsilonproteobacteria</taxon>
        <taxon>Campylobacterales</taxon>
        <taxon>Sulfurospirillaceae</taxon>
        <taxon>Sulfurospirillum</taxon>
    </lineage>
</organism>
<dbReference type="eggNOG" id="COG3528">
    <property type="taxonomic scope" value="Bacteria"/>
</dbReference>
<feature type="chain" id="PRO_5003021271" description="Outer membrane protein" evidence="1">
    <location>
        <begin position="20"/>
        <end position="315"/>
    </location>
</feature>
<dbReference type="STRING" id="525898.Sdel_1743"/>
<keyword evidence="3" id="KW-1185">Reference proteome</keyword>
<reference evidence="3" key="1">
    <citation type="submission" date="2009-11" db="EMBL/GenBank/DDBJ databases">
        <title>The complete genome of Sulfurospirillum deleyianum DSM 6946.</title>
        <authorList>
            <consortium name="US DOE Joint Genome Institute (JGI-PGF)"/>
            <person name="Lucas S."/>
            <person name="Copeland A."/>
            <person name="Lapidus A."/>
            <person name="Glavina del Rio T."/>
            <person name="Dalin E."/>
            <person name="Tice H."/>
            <person name="Bruce D."/>
            <person name="Goodwin L."/>
            <person name="Pitluck S."/>
            <person name="Kyrpides N."/>
            <person name="Mavromatis K."/>
            <person name="Ivanova N."/>
            <person name="Ovchinnikova G."/>
            <person name="Munk A.C."/>
            <person name="Lu M."/>
            <person name="Brettin T."/>
            <person name="Detter J.C."/>
            <person name="Han C."/>
            <person name="Tapia R."/>
            <person name="Larimer F."/>
            <person name="Land M."/>
            <person name="Hauser L."/>
            <person name="Markowitz V."/>
            <person name="Cheng J.F."/>
            <person name="Hugenholtz P."/>
            <person name="Woyke T."/>
            <person name="Wu D."/>
            <person name="Aumann P."/>
            <person name="Schneider S."/>
            <person name="Lang E."/>
            <person name="Spring S."/>
            <person name="Klenk H.P."/>
            <person name="Eisen J.A."/>
        </authorList>
    </citation>
    <scope>NUCLEOTIDE SEQUENCE [LARGE SCALE GENOMIC DNA]</scope>
    <source>
        <strain evidence="3">ATCC 51133 / DSM 6946 / 5175</strain>
    </source>
</reference>
<dbReference type="InterPro" id="IPR037107">
    <property type="entry name" value="Put_OMP_sf"/>
</dbReference>
<keyword evidence="1" id="KW-0732">Signal</keyword>
<dbReference type="RefSeq" id="WP_012857508.1">
    <property type="nucleotide sequence ID" value="NC_013512.1"/>
</dbReference>
<dbReference type="HOGENOM" id="CLU_055418_1_0_7"/>
<evidence type="ECO:0008006" key="4">
    <source>
        <dbReference type="Google" id="ProtNLM"/>
    </source>
</evidence>
<name>D1B3T8_SULD5</name>
<proteinExistence type="predicted"/>